<dbReference type="EMBL" id="KZ819665">
    <property type="protein sequence ID" value="PWN28591.1"/>
    <property type="molecule type" value="Genomic_DNA"/>
</dbReference>
<evidence type="ECO:0000313" key="3">
    <source>
        <dbReference type="Proteomes" id="UP000245884"/>
    </source>
</evidence>
<feature type="compositionally biased region" description="Polar residues" evidence="1">
    <location>
        <begin position="107"/>
        <end position="117"/>
    </location>
</feature>
<name>A0A316UW96_9BASI</name>
<dbReference type="Proteomes" id="UP000245884">
    <property type="component" value="Unassembled WGS sequence"/>
</dbReference>
<dbReference type="RefSeq" id="XP_025363203.1">
    <property type="nucleotide sequence ID" value="XM_025503547.1"/>
</dbReference>
<dbReference type="AlphaFoldDB" id="A0A316UW96"/>
<evidence type="ECO:0000313" key="2">
    <source>
        <dbReference type="EMBL" id="PWN28591.1"/>
    </source>
</evidence>
<evidence type="ECO:0000256" key="1">
    <source>
        <dbReference type="SAM" id="MobiDB-lite"/>
    </source>
</evidence>
<organism evidence="2 3">
    <name type="scientific">Jaminaea rosea</name>
    <dbReference type="NCBI Taxonomy" id="1569628"/>
    <lineage>
        <taxon>Eukaryota</taxon>
        <taxon>Fungi</taxon>
        <taxon>Dikarya</taxon>
        <taxon>Basidiomycota</taxon>
        <taxon>Ustilaginomycotina</taxon>
        <taxon>Exobasidiomycetes</taxon>
        <taxon>Microstromatales</taxon>
        <taxon>Microstromatales incertae sedis</taxon>
        <taxon>Jaminaea</taxon>
    </lineage>
</organism>
<keyword evidence="3" id="KW-1185">Reference proteome</keyword>
<accession>A0A316UW96</accession>
<proteinExistence type="predicted"/>
<protein>
    <submittedName>
        <fullName evidence="2">Uncharacterized protein</fullName>
    </submittedName>
</protein>
<gene>
    <name evidence="2" type="ORF">BDZ90DRAFT_152387</name>
</gene>
<sequence>MHACGRVCTFRSRELTPSSLRSHSGAHRRQGSLGLSSSSWVSMLQQHQAEQREPEAVTQSDSNNSEALLELVASGQISLEAVLAFPVNWVNLVADKEARRQEKQRQSHPTAAISTSAHRTDQQPQRKRQRRPASVPTDGNGAGPSTSARQRNVMHRPRHACNGPVSGTSASLTVMSPTLSEVSSFSTPAAPSTRAVSPFGSMVLDDELRQTSRPALNSIFSSLSPFEPERKLTILERRRLAKQERLQGASRGPDPCESPWLHSWSHSWVTTLPPASPLAVATQRKGSVDAAYNLVLELPKLSFTAVAAAQAVADQQAAVLPPLPRGVTVAAGPDDRITVAGL</sequence>
<dbReference type="GeneID" id="37025370"/>
<feature type="region of interest" description="Disordered" evidence="1">
    <location>
        <begin position="99"/>
        <end position="169"/>
    </location>
</feature>
<reference evidence="2 3" key="1">
    <citation type="journal article" date="2018" name="Mol. Biol. Evol.">
        <title>Broad Genomic Sampling Reveals a Smut Pathogenic Ancestry of the Fungal Clade Ustilaginomycotina.</title>
        <authorList>
            <person name="Kijpornyongpan T."/>
            <person name="Mondo S.J."/>
            <person name="Barry K."/>
            <person name="Sandor L."/>
            <person name="Lee J."/>
            <person name="Lipzen A."/>
            <person name="Pangilinan J."/>
            <person name="LaButti K."/>
            <person name="Hainaut M."/>
            <person name="Henrissat B."/>
            <person name="Grigoriev I.V."/>
            <person name="Spatafora J.W."/>
            <person name="Aime M.C."/>
        </authorList>
    </citation>
    <scope>NUCLEOTIDE SEQUENCE [LARGE SCALE GENOMIC DNA]</scope>
    <source>
        <strain evidence="2 3">MCA 5214</strain>
    </source>
</reference>
<feature type="region of interest" description="Disordered" evidence="1">
    <location>
        <begin position="39"/>
        <end position="62"/>
    </location>
</feature>